<comment type="caution">
    <text evidence="4">The sequence shown here is derived from an EMBL/GenBank/DDBJ whole genome shotgun (WGS) entry which is preliminary data.</text>
</comment>
<dbReference type="InterPro" id="IPR036390">
    <property type="entry name" value="WH_DNA-bd_sf"/>
</dbReference>
<keyword evidence="5" id="KW-1185">Reference proteome</keyword>
<dbReference type="Gene3D" id="3.30.420.40">
    <property type="match status" value="2"/>
</dbReference>
<sequence length="417" mass="43036">MPRRHPGTPRLLRRLNDRAALELLLSEGPLTRAELGEHTGLSKVTSGQLLARLEERGLVEVSGERPGGRGPNAALYAVVPSSAYVAGLEVLPDSVTAGVADITGTLIAQVTVDPCETGEPVKTVHNAVRRACDAADVSMSRLRALVIGTRGVVDPGTGDVRFSFDLPSWHAGVLADLRATLGSSVTIENDVNLAALAEHAYGAAQGVDDFVLVWAGVGQGLGVMLGSRLHRGFTGAAGEIGWLPVPGEPLPVDVTEPQSGSFQRLVGTAALTTLATTHALLPPPPTSLTSASPDPLSPAAPLLPAPPNAPLSPADLVRMAVAEGRDDFLDEVARRLAIGVAAVTVVIDPGLVVLSGDVGRAGGLVLAAKVEEAVARICPSRPRVTVTQVQGNPVLRGAIMAALHPAREEVFSTTVDP</sequence>
<dbReference type="RefSeq" id="WP_262841909.1">
    <property type="nucleotide sequence ID" value="NZ_JANZYP010000007.1"/>
</dbReference>
<gene>
    <name evidence="4" type="ORF">ACFO8L_00895</name>
</gene>
<dbReference type="Pfam" id="PF12802">
    <property type="entry name" value="MarR_2"/>
    <property type="match status" value="1"/>
</dbReference>
<evidence type="ECO:0000313" key="4">
    <source>
        <dbReference type="EMBL" id="MFC4584609.1"/>
    </source>
</evidence>
<feature type="domain" description="HTH marR-type" evidence="3">
    <location>
        <begin position="20"/>
        <end position="69"/>
    </location>
</feature>
<dbReference type="SUPFAM" id="SSF53067">
    <property type="entry name" value="Actin-like ATPase domain"/>
    <property type="match status" value="1"/>
</dbReference>
<dbReference type="CDD" id="cd00090">
    <property type="entry name" value="HTH_ARSR"/>
    <property type="match status" value="1"/>
</dbReference>
<proteinExistence type="inferred from homology"/>
<dbReference type="Pfam" id="PF00480">
    <property type="entry name" value="ROK"/>
    <property type="match status" value="1"/>
</dbReference>
<evidence type="ECO:0000256" key="1">
    <source>
        <dbReference type="ARBA" id="ARBA00006479"/>
    </source>
</evidence>
<dbReference type="InterPro" id="IPR011991">
    <property type="entry name" value="ArsR-like_HTH"/>
</dbReference>
<dbReference type="InterPro" id="IPR043129">
    <property type="entry name" value="ATPase_NBD"/>
</dbReference>
<dbReference type="Gene3D" id="1.10.10.10">
    <property type="entry name" value="Winged helix-like DNA-binding domain superfamily/Winged helix DNA-binding domain"/>
    <property type="match status" value="1"/>
</dbReference>
<dbReference type="PANTHER" id="PTHR18964:SF149">
    <property type="entry name" value="BIFUNCTIONAL UDP-N-ACETYLGLUCOSAMINE 2-EPIMERASE_N-ACETYLMANNOSAMINE KINASE"/>
    <property type="match status" value="1"/>
</dbReference>
<dbReference type="EMBL" id="JBHSFN010000001">
    <property type="protein sequence ID" value="MFC4584609.1"/>
    <property type="molecule type" value="Genomic_DNA"/>
</dbReference>
<accession>A0ABV9E9D7</accession>
<dbReference type="Proteomes" id="UP001595891">
    <property type="component" value="Unassembled WGS sequence"/>
</dbReference>
<dbReference type="CDD" id="cd23763">
    <property type="entry name" value="ASKHA_ATPase_ROK"/>
    <property type="match status" value="1"/>
</dbReference>
<dbReference type="InterPro" id="IPR036388">
    <property type="entry name" value="WH-like_DNA-bd_sf"/>
</dbReference>
<dbReference type="InterPro" id="IPR000835">
    <property type="entry name" value="HTH_MarR-typ"/>
</dbReference>
<organism evidence="4 5">
    <name type="scientific">Sphaerisporangium corydalis</name>
    <dbReference type="NCBI Taxonomy" id="1441875"/>
    <lineage>
        <taxon>Bacteria</taxon>
        <taxon>Bacillati</taxon>
        <taxon>Actinomycetota</taxon>
        <taxon>Actinomycetes</taxon>
        <taxon>Streptosporangiales</taxon>
        <taxon>Streptosporangiaceae</taxon>
        <taxon>Sphaerisporangium</taxon>
    </lineage>
</organism>
<dbReference type="PANTHER" id="PTHR18964">
    <property type="entry name" value="ROK (REPRESSOR, ORF, KINASE) FAMILY"/>
    <property type="match status" value="1"/>
</dbReference>
<dbReference type="InterPro" id="IPR000600">
    <property type="entry name" value="ROK"/>
</dbReference>
<feature type="region of interest" description="Disordered" evidence="2">
    <location>
        <begin position="282"/>
        <end position="301"/>
    </location>
</feature>
<evidence type="ECO:0000313" key="5">
    <source>
        <dbReference type="Proteomes" id="UP001595891"/>
    </source>
</evidence>
<protein>
    <submittedName>
        <fullName evidence="4">ROK family protein</fullName>
    </submittedName>
</protein>
<evidence type="ECO:0000256" key="2">
    <source>
        <dbReference type="SAM" id="MobiDB-lite"/>
    </source>
</evidence>
<dbReference type="SUPFAM" id="SSF46785">
    <property type="entry name" value="Winged helix' DNA-binding domain"/>
    <property type="match status" value="1"/>
</dbReference>
<evidence type="ECO:0000259" key="3">
    <source>
        <dbReference type="Pfam" id="PF12802"/>
    </source>
</evidence>
<name>A0ABV9E9D7_9ACTN</name>
<reference evidence="5" key="1">
    <citation type="journal article" date="2019" name="Int. J. Syst. Evol. Microbiol.">
        <title>The Global Catalogue of Microorganisms (GCM) 10K type strain sequencing project: providing services to taxonomists for standard genome sequencing and annotation.</title>
        <authorList>
            <consortium name="The Broad Institute Genomics Platform"/>
            <consortium name="The Broad Institute Genome Sequencing Center for Infectious Disease"/>
            <person name="Wu L."/>
            <person name="Ma J."/>
        </authorList>
    </citation>
    <scope>NUCLEOTIDE SEQUENCE [LARGE SCALE GENOMIC DNA]</scope>
    <source>
        <strain evidence="5">CCUG 49560</strain>
    </source>
</reference>
<comment type="similarity">
    <text evidence="1">Belongs to the ROK (NagC/XylR) family.</text>
</comment>